<comment type="caution">
    <text evidence="5">The sequence shown here is derived from an EMBL/GenBank/DDBJ whole genome shotgun (WGS) entry which is preliminary data.</text>
</comment>
<dbReference type="EMBL" id="QGLE01000001">
    <property type="protein sequence ID" value="PWR25544.1"/>
    <property type="molecule type" value="Genomic_DNA"/>
</dbReference>
<sequence length="627" mass="68402">MLRIDGLTYRIAGRTILDGASAMIPDGHRIGLVGHNGAGKSTLLRLILGQIHADDGTISLDRGARIGTVAQEAPGGDETPTDVVLAGDQERARLMAEAETETDGHRLAEIHERLAAIGAHAGPARAQRILAGLGFDPEAQGRPMRSFSGGWRMRVALAAVLFSEPDLLLLDEPTNYLDLEGTLWLEDFLARYPRTLIIVSHDRDLLNKAVGAILHLDHGKMTLYSGGFDRFVKTRAEQLANLEAQRGKQEAARKHLQSFVDRFRFKASKAKQAQARLKMIEKMEPLPELPGETRVEFRFPCKDELAPPVVTIDNAAVAYEGRPPVLRGLNLRIDPDDRIALLGSNGNGKSTLAKLIAGRLTPVSGEMHRAPKLRPGFFAQHQQDEFRLNETPVQHMQALLPKASPTEVRGRLGAFGFGATLADNEVGRLSGGEKARLLFAMMAVDAPNMIILDEPTNHLDIQAREALVEAVNDYAGAVILISHDRHLIEACADRLWLVSGGTVKAFDGDMEDYRRLVLAGAFEDGPVKLAGDAGAGDRKEARREAARAREARAPLMKKIKAAESRIEKLGVELASIEADMADPKTYNNAGRMTDLGKKRGELLKAQETAENEWLALHEELEAMDAAG</sequence>
<dbReference type="RefSeq" id="WP_109901632.1">
    <property type="nucleotide sequence ID" value="NZ_QGLE01000001.1"/>
</dbReference>
<dbReference type="Pfam" id="PF00005">
    <property type="entry name" value="ABC_tran"/>
    <property type="match status" value="2"/>
</dbReference>
<evidence type="ECO:0000313" key="5">
    <source>
        <dbReference type="EMBL" id="PWR25544.1"/>
    </source>
</evidence>
<evidence type="ECO:0000256" key="3">
    <source>
        <dbReference type="ARBA" id="ARBA00022840"/>
    </source>
</evidence>
<dbReference type="InterPro" id="IPR032524">
    <property type="entry name" value="ABC_tran_C"/>
</dbReference>
<dbReference type="GO" id="GO:0016887">
    <property type="term" value="F:ATP hydrolysis activity"/>
    <property type="evidence" value="ECO:0007669"/>
    <property type="project" value="InterPro"/>
</dbReference>
<dbReference type="FunFam" id="3.40.50.300:FF:000011">
    <property type="entry name" value="Putative ABC transporter ATP-binding component"/>
    <property type="match status" value="1"/>
</dbReference>
<dbReference type="InterPro" id="IPR032781">
    <property type="entry name" value="ABC_tran_Xtn"/>
</dbReference>
<reference evidence="5 6" key="1">
    <citation type="submission" date="2018-05" db="EMBL/GenBank/DDBJ databases">
        <title>Zavarzinia sp. HR-AS.</title>
        <authorList>
            <person name="Lee Y."/>
            <person name="Jeon C.O."/>
        </authorList>
    </citation>
    <scope>NUCLEOTIDE SEQUENCE [LARGE SCALE GENOMIC DNA]</scope>
    <source>
        <strain evidence="5 6">HR-AS</strain>
    </source>
</reference>
<dbReference type="SMART" id="SM00382">
    <property type="entry name" value="AAA"/>
    <property type="match status" value="2"/>
</dbReference>
<dbReference type="Gene3D" id="3.40.50.300">
    <property type="entry name" value="P-loop containing nucleotide triphosphate hydrolases"/>
    <property type="match status" value="2"/>
</dbReference>
<dbReference type="GO" id="GO:0016740">
    <property type="term" value="F:transferase activity"/>
    <property type="evidence" value="ECO:0007669"/>
    <property type="project" value="UniProtKB-KW"/>
</dbReference>
<organism evidence="5 6">
    <name type="scientific">Zavarzinia aquatilis</name>
    <dbReference type="NCBI Taxonomy" id="2211142"/>
    <lineage>
        <taxon>Bacteria</taxon>
        <taxon>Pseudomonadati</taxon>
        <taxon>Pseudomonadota</taxon>
        <taxon>Alphaproteobacteria</taxon>
        <taxon>Rhodospirillales</taxon>
        <taxon>Zavarziniaceae</taxon>
        <taxon>Zavarzinia</taxon>
    </lineage>
</organism>
<keyword evidence="2" id="KW-0547">Nucleotide-binding</keyword>
<dbReference type="PROSITE" id="PS50893">
    <property type="entry name" value="ABC_TRANSPORTER_2"/>
    <property type="match status" value="2"/>
</dbReference>
<feature type="domain" description="ABC transporter" evidence="4">
    <location>
        <begin position="2"/>
        <end position="243"/>
    </location>
</feature>
<keyword evidence="3" id="KW-0067">ATP-binding</keyword>
<dbReference type="Gene3D" id="1.10.287.380">
    <property type="entry name" value="Valyl-tRNA synthetase, C-terminal domain"/>
    <property type="match status" value="1"/>
</dbReference>
<dbReference type="Proteomes" id="UP000245461">
    <property type="component" value="Unassembled WGS sequence"/>
</dbReference>
<feature type="domain" description="ABC transporter" evidence="4">
    <location>
        <begin position="310"/>
        <end position="525"/>
    </location>
</feature>
<dbReference type="GO" id="GO:0003677">
    <property type="term" value="F:DNA binding"/>
    <property type="evidence" value="ECO:0007669"/>
    <property type="project" value="InterPro"/>
</dbReference>
<dbReference type="PROSITE" id="PS00211">
    <property type="entry name" value="ABC_TRANSPORTER_1"/>
    <property type="match status" value="2"/>
</dbReference>
<dbReference type="SUPFAM" id="SSF52540">
    <property type="entry name" value="P-loop containing nucleoside triphosphate hydrolases"/>
    <property type="match status" value="2"/>
</dbReference>
<evidence type="ECO:0000256" key="2">
    <source>
        <dbReference type="ARBA" id="ARBA00022741"/>
    </source>
</evidence>
<name>A0A317EGV2_9PROT</name>
<keyword evidence="1" id="KW-0677">Repeat</keyword>
<accession>A0A317EGV2</accession>
<evidence type="ECO:0000256" key="1">
    <source>
        <dbReference type="ARBA" id="ARBA00022737"/>
    </source>
</evidence>
<dbReference type="InterPro" id="IPR017871">
    <property type="entry name" value="ABC_transporter-like_CS"/>
</dbReference>
<evidence type="ECO:0000259" key="4">
    <source>
        <dbReference type="PROSITE" id="PS50893"/>
    </source>
</evidence>
<dbReference type="OrthoDB" id="9762369at2"/>
<evidence type="ECO:0000313" key="6">
    <source>
        <dbReference type="Proteomes" id="UP000245461"/>
    </source>
</evidence>
<dbReference type="GO" id="GO:0005524">
    <property type="term" value="F:ATP binding"/>
    <property type="evidence" value="ECO:0007669"/>
    <property type="project" value="UniProtKB-KW"/>
</dbReference>
<dbReference type="CDD" id="cd03221">
    <property type="entry name" value="ABCF_EF-3"/>
    <property type="match status" value="2"/>
</dbReference>
<protein>
    <submittedName>
        <fullName evidence="5">Glycosyl transferase family 1</fullName>
    </submittedName>
</protein>
<dbReference type="InterPro" id="IPR027417">
    <property type="entry name" value="P-loop_NTPase"/>
</dbReference>
<dbReference type="InterPro" id="IPR037118">
    <property type="entry name" value="Val-tRNA_synth_C_sf"/>
</dbReference>
<proteinExistence type="predicted"/>
<dbReference type="PANTHER" id="PTHR19211">
    <property type="entry name" value="ATP-BINDING TRANSPORT PROTEIN-RELATED"/>
    <property type="match status" value="1"/>
</dbReference>
<dbReference type="InterPro" id="IPR003439">
    <property type="entry name" value="ABC_transporter-like_ATP-bd"/>
</dbReference>
<gene>
    <name evidence="5" type="ORF">DKG74_00785</name>
</gene>
<dbReference type="Pfam" id="PF12848">
    <property type="entry name" value="ABC_tran_Xtn"/>
    <property type="match status" value="1"/>
</dbReference>
<keyword evidence="6" id="KW-1185">Reference proteome</keyword>
<dbReference type="AlphaFoldDB" id="A0A317EGV2"/>
<dbReference type="InterPro" id="IPR003593">
    <property type="entry name" value="AAA+_ATPase"/>
</dbReference>
<dbReference type="PANTHER" id="PTHR19211:SF14">
    <property type="entry name" value="ATP-BINDING CASSETTE SUB-FAMILY F MEMBER 1"/>
    <property type="match status" value="1"/>
</dbReference>
<dbReference type="Pfam" id="PF16326">
    <property type="entry name" value="ABC_tran_CTD"/>
    <property type="match status" value="1"/>
</dbReference>
<keyword evidence="5" id="KW-0808">Transferase</keyword>
<dbReference type="InterPro" id="IPR050611">
    <property type="entry name" value="ABCF"/>
</dbReference>